<proteinExistence type="predicted"/>
<feature type="region of interest" description="Disordered" evidence="1">
    <location>
        <begin position="38"/>
        <end position="63"/>
    </location>
</feature>
<organism evidence="2 3">
    <name type="scientific">Chromobacterium fluminis</name>
    <dbReference type="NCBI Taxonomy" id="3044269"/>
    <lineage>
        <taxon>Bacteria</taxon>
        <taxon>Pseudomonadati</taxon>
        <taxon>Pseudomonadota</taxon>
        <taxon>Betaproteobacteria</taxon>
        <taxon>Neisseriales</taxon>
        <taxon>Chromobacteriaceae</taxon>
        <taxon>Chromobacterium</taxon>
    </lineage>
</organism>
<reference evidence="2 3" key="1">
    <citation type="submission" date="2020-03" db="EMBL/GenBank/DDBJ databases">
        <title>Draft genome sequence of environmentally isolated cultures.</title>
        <authorList>
            <person name="Wilson H.S."/>
            <person name="De Leon M.E."/>
        </authorList>
    </citation>
    <scope>NUCLEOTIDE SEQUENCE [LARGE SCALE GENOMIC DNA]</scope>
    <source>
        <strain evidence="2 3">HSC-31F16</strain>
    </source>
</reference>
<evidence type="ECO:0000256" key="1">
    <source>
        <dbReference type="SAM" id="MobiDB-lite"/>
    </source>
</evidence>
<feature type="region of interest" description="Disordered" evidence="1">
    <location>
        <begin position="92"/>
        <end position="123"/>
    </location>
</feature>
<protein>
    <submittedName>
        <fullName evidence="2">Uncharacterized protein</fullName>
    </submittedName>
</protein>
<evidence type="ECO:0000313" key="2">
    <source>
        <dbReference type="EMBL" id="NHR05714.1"/>
    </source>
</evidence>
<gene>
    <name evidence="2" type="ORF">HA052_10935</name>
</gene>
<comment type="caution">
    <text evidence="2">The sequence shown here is derived from an EMBL/GenBank/DDBJ whole genome shotgun (WGS) entry which is preliminary data.</text>
</comment>
<dbReference type="EMBL" id="JAAOMA010000013">
    <property type="protein sequence ID" value="NHR05714.1"/>
    <property type="molecule type" value="Genomic_DNA"/>
</dbReference>
<feature type="compositionally biased region" description="Basic and acidic residues" evidence="1">
    <location>
        <begin position="38"/>
        <end position="59"/>
    </location>
</feature>
<accession>A0ABX0L8A2</accession>
<keyword evidence="3" id="KW-1185">Reference proteome</keyword>
<sequence>MNWIKAAAALLLAAVLLFAGWHYRSALAERDTAAQRAEASEREAAGEKAARATEQKTARSDNAAAAAYQEELENGKVELQGSIARLRAQLRLRDQRPAGGGNLPETSSGAGQRDGEASAEFSGAQREKLAAALERFGIEQYSIASDSDKAAKGLGTCQVILAGDRIGVE</sequence>
<evidence type="ECO:0000313" key="3">
    <source>
        <dbReference type="Proteomes" id="UP001515641"/>
    </source>
</evidence>
<name>A0ABX0L8A2_9NEIS</name>
<dbReference type="Proteomes" id="UP001515641">
    <property type="component" value="Unassembled WGS sequence"/>
</dbReference>
<dbReference type="RefSeq" id="WP_166451963.1">
    <property type="nucleotide sequence ID" value="NZ_JAAOMA010000013.1"/>
</dbReference>